<keyword evidence="2" id="KW-1185">Reference proteome</keyword>
<reference evidence="1" key="2">
    <citation type="submission" date="2020-11" db="EMBL/GenBank/DDBJ databases">
        <authorList>
            <person name="McCartney M.A."/>
            <person name="Auch B."/>
            <person name="Kono T."/>
            <person name="Mallez S."/>
            <person name="Becker A."/>
            <person name="Gohl D.M."/>
            <person name="Silverstein K.A.T."/>
            <person name="Koren S."/>
            <person name="Bechman K.B."/>
            <person name="Herman A."/>
            <person name="Abrahante J.E."/>
            <person name="Garbe J."/>
        </authorList>
    </citation>
    <scope>NUCLEOTIDE SEQUENCE</scope>
    <source>
        <strain evidence="1">Duluth1</strain>
        <tissue evidence="1">Whole animal</tissue>
    </source>
</reference>
<proteinExistence type="predicted"/>
<accession>A0A9D4DH00</accession>
<evidence type="ECO:0000313" key="1">
    <source>
        <dbReference type="EMBL" id="KAH3748250.1"/>
    </source>
</evidence>
<dbReference type="AlphaFoldDB" id="A0A9D4DH00"/>
<protein>
    <submittedName>
        <fullName evidence="1">Uncharacterized protein</fullName>
    </submittedName>
</protein>
<sequence>MNKVTETTETSKFVELISPANMLLDTKHFQDMAPDRLTERRMEGRTDNAKTISLRLWRGIIRAIFETTMDLFMGSIPTVGEFYTSFPKTPRTGSAVEKHSFQ</sequence>
<evidence type="ECO:0000313" key="2">
    <source>
        <dbReference type="Proteomes" id="UP000828390"/>
    </source>
</evidence>
<reference evidence="1" key="1">
    <citation type="journal article" date="2019" name="bioRxiv">
        <title>The Genome of the Zebra Mussel, Dreissena polymorpha: A Resource for Invasive Species Research.</title>
        <authorList>
            <person name="McCartney M.A."/>
            <person name="Auch B."/>
            <person name="Kono T."/>
            <person name="Mallez S."/>
            <person name="Zhang Y."/>
            <person name="Obille A."/>
            <person name="Becker A."/>
            <person name="Abrahante J.E."/>
            <person name="Garbe J."/>
            <person name="Badalamenti J.P."/>
            <person name="Herman A."/>
            <person name="Mangelson H."/>
            <person name="Liachko I."/>
            <person name="Sullivan S."/>
            <person name="Sone E.D."/>
            <person name="Koren S."/>
            <person name="Silverstein K.A.T."/>
            <person name="Beckman K.B."/>
            <person name="Gohl D.M."/>
        </authorList>
    </citation>
    <scope>NUCLEOTIDE SEQUENCE</scope>
    <source>
        <strain evidence="1">Duluth1</strain>
        <tissue evidence="1">Whole animal</tissue>
    </source>
</reference>
<gene>
    <name evidence="1" type="ORF">DPMN_182688</name>
</gene>
<comment type="caution">
    <text evidence="1">The sequence shown here is derived from an EMBL/GenBank/DDBJ whole genome shotgun (WGS) entry which is preliminary data.</text>
</comment>
<name>A0A9D4DH00_DREPO</name>
<dbReference type="Proteomes" id="UP000828390">
    <property type="component" value="Unassembled WGS sequence"/>
</dbReference>
<dbReference type="EMBL" id="JAIWYP010000010">
    <property type="protein sequence ID" value="KAH3748250.1"/>
    <property type="molecule type" value="Genomic_DNA"/>
</dbReference>
<organism evidence="1 2">
    <name type="scientific">Dreissena polymorpha</name>
    <name type="common">Zebra mussel</name>
    <name type="synonym">Mytilus polymorpha</name>
    <dbReference type="NCBI Taxonomy" id="45954"/>
    <lineage>
        <taxon>Eukaryota</taxon>
        <taxon>Metazoa</taxon>
        <taxon>Spiralia</taxon>
        <taxon>Lophotrochozoa</taxon>
        <taxon>Mollusca</taxon>
        <taxon>Bivalvia</taxon>
        <taxon>Autobranchia</taxon>
        <taxon>Heteroconchia</taxon>
        <taxon>Euheterodonta</taxon>
        <taxon>Imparidentia</taxon>
        <taxon>Neoheterodontei</taxon>
        <taxon>Myida</taxon>
        <taxon>Dreissenoidea</taxon>
        <taxon>Dreissenidae</taxon>
        <taxon>Dreissena</taxon>
    </lineage>
</organism>